<accession>A0ABP8M8D4</accession>
<organism evidence="1 2">
    <name type="scientific">Novipirellula rosea</name>
    <dbReference type="NCBI Taxonomy" id="1031540"/>
    <lineage>
        <taxon>Bacteria</taxon>
        <taxon>Pseudomonadati</taxon>
        <taxon>Planctomycetota</taxon>
        <taxon>Planctomycetia</taxon>
        <taxon>Pirellulales</taxon>
        <taxon>Pirellulaceae</taxon>
        <taxon>Novipirellula</taxon>
    </lineage>
</organism>
<dbReference type="EMBL" id="BAABGA010000006">
    <property type="protein sequence ID" value="GAA4445100.1"/>
    <property type="molecule type" value="Genomic_DNA"/>
</dbReference>
<comment type="caution">
    <text evidence="1">The sequence shown here is derived from an EMBL/GenBank/DDBJ whole genome shotgun (WGS) entry which is preliminary data.</text>
</comment>
<reference evidence="2" key="1">
    <citation type="journal article" date="2019" name="Int. J. Syst. Evol. Microbiol.">
        <title>The Global Catalogue of Microorganisms (GCM) 10K type strain sequencing project: providing services to taxonomists for standard genome sequencing and annotation.</title>
        <authorList>
            <consortium name="The Broad Institute Genomics Platform"/>
            <consortium name="The Broad Institute Genome Sequencing Center for Infectious Disease"/>
            <person name="Wu L."/>
            <person name="Ma J."/>
        </authorList>
    </citation>
    <scope>NUCLEOTIDE SEQUENCE [LARGE SCALE GENOMIC DNA]</scope>
    <source>
        <strain evidence="2">JCM 17759</strain>
    </source>
</reference>
<dbReference type="InterPro" id="IPR021804">
    <property type="entry name" value="DUF3375"/>
</dbReference>
<evidence type="ECO:0000313" key="1">
    <source>
        <dbReference type="EMBL" id="GAA4445100.1"/>
    </source>
</evidence>
<dbReference type="Proteomes" id="UP001500840">
    <property type="component" value="Unassembled WGS sequence"/>
</dbReference>
<dbReference type="Pfam" id="PF11855">
    <property type="entry name" value="DUF3375"/>
    <property type="match status" value="1"/>
</dbReference>
<gene>
    <name evidence="1" type="ORF">GCM10023156_04270</name>
</gene>
<evidence type="ECO:0000313" key="2">
    <source>
        <dbReference type="Proteomes" id="UP001500840"/>
    </source>
</evidence>
<sequence length="509" mass="58067">MDREAVRSFLESSPTIRLLKADQGAYVLFFLYQTFKDSGSGTAISLPQDELTHRVEIYQEQLSHEEHTVLSGSADRYLREWSDAGWLRRFLSPESSDRHYQLTRHAEDAIRFIDTALSRDNRLVGTEGRLRLVIDTLSDIARGASADPDRRLAELSDERERIDAEIDAIRSGVAVQTYHPAQIRERFHTAVDLLKTLQGDFRAVEDRFEEIARKVQRDAIDDGRTRGQILAEALDAEDLVNEQDEGVSFNAFVAFLLSPQAQSQLRKTIGEVTRLEEIASERDSIEHMRRMVPSLLAEADNVLRQTGRLSQTLRRLLDRQSSGHRKRTAEVLGEIRTLAAKMKQETQQTGQPVPSNIGLQIETTIEVTSPLARPFWTPPQVFDVVPETHVVDVASIERQARKLASLKRLEWDRMRDAIAAATQHQSSIRLSQLLRVRPPKAGVIELVGWLQIAHDDGHRIERDSEEIIDVQTTDEATGELQHIRVKMPLVTFHRTEEKKNETLRKIRPR</sequence>
<name>A0ABP8M8D4_9BACT</name>
<keyword evidence="2" id="KW-1185">Reference proteome</keyword>
<dbReference type="RefSeq" id="WP_345319052.1">
    <property type="nucleotide sequence ID" value="NZ_BAABGA010000006.1"/>
</dbReference>
<protein>
    <submittedName>
        <fullName evidence="1">DUF3375 domain-containing protein</fullName>
    </submittedName>
</protein>
<proteinExistence type="predicted"/>